<sequence>MSRPPVGRRNRTGFGSQPDCISERDSQGISEYMENAFFACFAQPLVQNGGMALLILLDLCDKGERKEYERAIFF</sequence>
<name>E6QL71_9ZZZZ</name>
<reference evidence="2" key="1">
    <citation type="submission" date="2009-10" db="EMBL/GenBank/DDBJ databases">
        <title>Diversity of trophic interactions inside an arsenic-rich microbial ecosystem.</title>
        <authorList>
            <person name="Bertin P.N."/>
            <person name="Heinrich-Salmeron A."/>
            <person name="Pelletier E."/>
            <person name="Goulhen-Chollet F."/>
            <person name="Arsene-Ploetze F."/>
            <person name="Gallien S."/>
            <person name="Calteau A."/>
            <person name="Vallenet D."/>
            <person name="Casiot C."/>
            <person name="Chane-Woon-Ming B."/>
            <person name="Giloteaux L."/>
            <person name="Barakat M."/>
            <person name="Bonnefoy V."/>
            <person name="Bruneel O."/>
            <person name="Chandler M."/>
            <person name="Cleiss J."/>
            <person name="Duran R."/>
            <person name="Elbaz-Poulichet F."/>
            <person name="Fonknechten N."/>
            <person name="Lauga B."/>
            <person name="Mornico D."/>
            <person name="Ortet P."/>
            <person name="Schaeffer C."/>
            <person name="Siguier P."/>
            <person name="Alexander Thil Smith A."/>
            <person name="Van Dorsselaer A."/>
            <person name="Weissenbach J."/>
            <person name="Medigue C."/>
            <person name="Le Paslier D."/>
        </authorList>
    </citation>
    <scope>NUCLEOTIDE SEQUENCE</scope>
</reference>
<feature type="compositionally biased region" description="Basic residues" evidence="1">
    <location>
        <begin position="1"/>
        <end position="11"/>
    </location>
</feature>
<dbReference type="EMBL" id="CABQ01000169">
    <property type="protein sequence ID" value="CBI07991.1"/>
    <property type="molecule type" value="Genomic_DNA"/>
</dbReference>
<gene>
    <name evidence="2" type="ORF">CARN6_1409</name>
</gene>
<organism evidence="2">
    <name type="scientific">mine drainage metagenome</name>
    <dbReference type="NCBI Taxonomy" id="410659"/>
    <lineage>
        <taxon>unclassified sequences</taxon>
        <taxon>metagenomes</taxon>
        <taxon>ecological metagenomes</taxon>
    </lineage>
</organism>
<protein>
    <submittedName>
        <fullName evidence="2">Uncharacterized protein</fullName>
    </submittedName>
</protein>
<dbReference type="AlphaFoldDB" id="E6QL71"/>
<feature type="region of interest" description="Disordered" evidence="1">
    <location>
        <begin position="1"/>
        <end position="22"/>
    </location>
</feature>
<proteinExistence type="predicted"/>
<evidence type="ECO:0000256" key="1">
    <source>
        <dbReference type="SAM" id="MobiDB-lite"/>
    </source>
</evidence>
<comment type="caution">
    <text evidence="2">The sequence shown here is derived from an EMBL/GenBank/DDBJ whole genome shotgun (WGS) entry which is preliminary data.</text>
</comment>
<evidence type="ECO:0000313" key="2">
    <source>
        <dbReference type="EMBL" id="CBI07991.1"/>
    </source>
</evidence>
<accession>E6QL71</accession>